<evidence type="ECO:0000313" key="2">
    <source>
        <dbReference type="EMBL" id="MFC4309823.1"/>
    </source>
</evidence>
<dbReference type="Pfam" id="PF00135">
    <property type="entry name" value="COesterase"/>
    <property type="match status" value="1"/>
</dbReference>
<dbReference type="EMBL" id="JBHSDU010000003">
    <property type="protein sequence ID" value="MFC4309823.1"/>
    <property type="molecule type" value="Genomic_DNA"/>
</dbReference>
<feature type="domain" description="Carboxylesterase type B" evidence="1">
    <location>
        <begin position="48"/>
        <end position="517"/>
    </location>
</feature>
<evidence type="ECO:0000259" key="1">
    <source>
        <dbReference type="Pfam" id="PF00135"/>
    </source>
</evidence>
<dbReference type="RefSeq" id="WP_380596855.1">
    <property type="nucleotide sequence ID" value="NZ_JBHSDU010000003.1"/>
</dbReference>
<evidence type="ECO:0000313" key="3">
    <source>
        <dbReference type="Proteomes" id="UP001595904"/>
    </source>
</evidence>
<protein>
    <submittedName>
        <fullName evidence="2">Carboxylesterase/lipase family protein</fullName>
    </submittedName>
</protein>
<comment type="caution">
    <text evidence="2">The sequence shown here is derived from an EMBL/GenBank/DDBJ whole genome shotgun (WGS) entry which is preliminary data.</text>
</comment>
<dbReference type="PANTHER" id="PTHR11559">
    <property type="entry name" value="CARBOXYLESTERASE"/>
    <property type="match status" value="1"/>
</dbReference>
<dbReference type="Gene3D" id="3.40.50.1820">
    <property type="entry name" value="alpha/beta hydrolase"/>
    <property type="match status" value="1"/>
</dbReference>
<reference evidence="3" key="1">
    <citation type="journal article" date="2019" name="Int. J. Syst. Evol. Microbiol.">
        <title>The Global Catalogue of Microorganisms (GCM) 10K type strain sequencing project: providing services to taxonomists for standard genome sequencing and annotation.</title>
        <authorList>
            <consortium name="The Broad Institute Genomics Platform"/>
            <consortium name="The Broad Institute Genome Sequencing Center for Infectious Disease"/>
            <person name="Wu L."/>
            <person name="Ma J."/>
        </authorList>
    </citation>
    <scope>NUCLEOTIDE SEQUENCE [LARGE SCALE GENOMIC DNA]</scope>
    <source>
        <strain evidence="3">CGMCC 1.10759</strain>
    </source>
</reference>
<dbReference type="InterPro" id="IPR029058">
    <property type="entry name" value="AB_hydrolase_fold"/>
</dbReference>
<accession>A0ABV8SQE2</accession>
<gene>
    <name evidence="2" type="ORF">ACFPN2_12090</name>
</gene>
<proteinExistence type="predicted"/>
<sequence length="541" mass="58372">MDAGRSATEVAMKDHASISRRELLGSSLLLAGSLSLPSIVHADGGGKSSILQTRAGKVAGVKAQGVHVFKGVPYGADTRNTRFLPPQPPVAWKKTRDALSFGPSCPQPGSREQMSEDCLVLNVWTPALKDGGKRPVMVYFHGGEFSSGSGSSPLYDGTRLCYRGDVVVVTVNHRLNVFGHLYLGRLAGPQYASSGNVGILDLVRALAWVRDHAEAIGGDPQRVMVFGQSGGGAKIATLMAMPVAKGSFHRAATMSGQQITAAGPRGATQRARSILETLKLTDVSKLNDVPTADLVAATRANDPTMVGRSLYFGPVLDQSVLPRHPFYPDAPPLAAGIPMIIGNTLDETRAFLGNEPGVHELTWEELPERLLPQLLVDIQPEYVIAEYRKLYPKYSPTEVFFAATTAGRSWRGAVIEAELRAAQGSPAYAYQLNYRSPLENGRFGAMHGMDIPLVFDNIAQPGSPSGKDADAQKTADQMSEAFIAFARTGNPANAKIPEWKPYELPTRATMVFDVSSQLVNDPRSEERKLFAQVPYIQRGTY</sequence>
<dbReference type="InterPro" id="IPR050309">
    <property type="entry name" value="Type-B_Carboxylest/Lipase"/>
</dbReference>
<dbReference type="SUPFAM" id="SSF53474">
    <property type="entry name" value="alpha/beta-Hydrolases"/>
    <property type="match status" value="1"/>
</dbReference>
<name>A0ABV8SQE2_9GAMM</name>
<organism evidence="2 3">
    <name type="scientific">Steroidobacter flavus</name>
    <dbReference type="NCBI Taxonomy" id="1842136"/>
    <lineage>
        <taxon>Bacteria</taxon>
        <taxon>Pseudomonadati</taxon>
        <taxon>Pseudomonadota</taxon>
        <taxon>Gammaproteobacteria</taxon>
        <taxon>Steroidobacterales</taxon>
        <taxon>Steroidobacteraceae</taxon>
        <taxon>Steroidobacter</taxon>
    </lineage>
</organism>
<dbReference type="InterPro" id="IPR002018">
    <property type="entry name" value="CarbesteraseB"/>
</dbReference>
<keyword evidence="3" id="KW-1185">Reference proteome</keyword>
<dbReference type="Proteomes" id="UP001595904">
    <property type="component" value="Unassembled WGS sequence"/>
</dbReference>